<protein>
    <submittedName>
        <fullName evidence="1">S1/P1 Nuclease</fullName>
    </submittedName>
</protein>
<evidence type="ECO:0000313" key="1">
    <source>
        <dbReference type="EMBL" id="MVN21046.1"/>
    </source>
</evidence>
<dbReference type="InterPro" id="IPR008947">
    <property type="entry name" value="PLipase_C/P1_nuclease_dom_sf"/>
</dbReference>
<dbReference type="CDD" id="cd10981">
    <property type="entry name" value="ZnPC_S1P1"/>
    <property type="match status" value="1"/>
</dbReference>
<dbReference type="AlphaFoldDB" id="A0A7K1SUP1"/>
<proteinExistence type="predicted"/>
<organism evidence="1 2">
    <name type="scientific">Mucilaginibacter arboris</name>
    <dbReference type="NCBI Taxonomy" id="2682090"/>
    <lineage>
        <taxon>Bacteria</taxon>
        <taxon>Pseudomonadati</taxon>
        <taxon>Bacteroidota</taxon>
        <taxon>Sphingobacteriia</taxon>
        <taxon>Sphingobacteriales</taxon>
        <taxon>Sphingobacteriaceae</taxon>
        <taxon>Mucilaginibacter</taxon>
    </lineage>
</organism>
<dbReference type="EMBL" id="WPIK01000004">
    <property type="protein sequence ID" value="MVN21046.1"/>
    <property type="molecule type" value="Genomic_DNA"/>
</dbReference>
<dbReference type="SUPFAM" id="SSF48537">
    <property type="entry name" value="Phospholipase C/P1 nuclease"/>
    <property type="match status" value="1"/>
</dbReference>
<dbReference type="Gene3D" id="1.10.575.10">
    <property type="entry name" value="P1 Nuclease"/>
    <property type="match status" value="1"/>
</dbReference>
<reference evidence="1 2" key="1">
    <citation type="submission" date="2019-12" db="EMBL/GenBank/DDBJ databases">
        <title>Mucilaginibacter sp. HMF7410 genome sequencing and assembly.</title>
        <authorList>
            <person name="Kang H."/>
            <person name="Cha I."/>
            <person name="Kim H."/>
            <person name="Joh K."/>
        </authorList>
    </citation>
    <scope>NUCLEOTIDE SEQUENCE [LARGE SCALE GENOMIC DNA]</scope>
    <source>
        <strain evidence="1 2">HMF7410</strain>
    </source>
</reference>
<sequence>MKNRLYLFCLLAILLLFCSSWGFFAHKSINHSAVFILPKGMIGFYKNNINYLTDHAVDPDKRRYVDPIEAPRHFLDADYYGSFPFDSIPQQWNEAVDKYSADTLNKYGTVPWTIQRNYYHLVQAFKDLDSIKILKYSADLGHYVADAHVPLHMTSNYNGQKTNQIGIHAFWESRLPELFADRYNFFTGKAVYIDDPLKNAWKICRTTYKELDSVLVMERKLQAFPVSQKYTFIKNSNKLIRNYAEPYASKYHDLLNGMVEKQMRASVLAIGSYWFSAWVDAGQPNLKGMVKRELSAEEKMKEALEEYRFQNGKILGREDL</sequence>
<dbReference type="GO" id="GO:0016788">
    <property type="term" value="F:hydrolase activity, acting on ester bonds"/>
    <property type="evidence" value="ECO:0007669"/>
    <property type="project" value="InterPro"/>
</dbReference>
<keyword evidence="2" id="KW-1185">Reference proteome</keyword>
<dbReference type="Proteomes" id="UP000462014">
    <property type="component" value="Unassembled WGS sequence"/>
</dbReference>
<accession>A0A7K1SUP1</accession>
<dbReference type="RefSeq" id="WP_157565066.1">
    <property type="nucleotide sequence ID" value="NZ_WPIK01000004.1"/>
</dbReference>
<gene>
    <name evidence="1" type="ORF">GO621_05800</name>
</gene>
<comment type="caution">
    <text evidence="1">The sequence shown here is derived from an EMBL/GenBank/DDBJ whole genome shotgun (WGS) entry which is preliminary data.</text>
</comment>
<evidence type="ECO:0000313" key="2">
    <source>
        <dbReference type="Proteomes" id="UP000462014"/>
    </source>
</evidence>
<name>A0A7K1SUP1_9SPHI</name>